<proteinExistence type="predicted"/>
<evidence type="ECO:0000313" key="1">
    <source>
        <dbReference type="EMBL" id="KAJ9112025.1"/>
    </source>
</evidence>
<sequence>MLIAFCTCEIFHLTMTDQVKVRFFTNEEDDLKVSENPIFVPVSLKRYGLSEIVNHLLNDGETKKAIPFDFLVDGVLLRTSLQDYLTKQGLSTETVIDLQYTRAVLPPSFLASFTNEDWISSIDTINPGHGAVLASNMKLQESKILSGSYDGVVRTYNMSGEVESQYIGHLGPVKSVRWISPTRIVSAGNDHSLRLWKTKLAGVEEGAEDGKTTAILEGHKGPVVDLAVDYKSNKIISAGNDSVVGVWSTNASDMSAVTVSEPTGSTMSKKRKKLALQDSTIKRRAPLAMMDGHGQPVTGVCFDVNDKLVIYSASQDHTIKTWDLVTSRCVDTRSTGFSLLSILQLPNLHLVASGSSARHINLHDPRASSSTEQVSRKLVGHTNFVVSMAACPDKDHMFASASHDGTVKVWDVRADKAMYTLGKGGKVFGVSWDPIGIVSGGEDKKIDIYREAN</sequence>
<dbReference type="Proteomes" id="UP001241377">
    <property type="component" value="Unassembled WGS sequence"/>
</dbReference>
<reference evidence="1" key="1">
    <citation type="submission" date="2023-04" db="EMBL/GenBank/DDBJ databases">
        <title>Draft Genome sequencing of Naganishia species isolated from polar environments using Oxford Nanopore Technology.</title>
        <authorList>
            <person name="Leo P."/>
            <person name="Venkateswaran K."/>
        </authorList>
    </citation>
    <scope>NUCLEOTIDE SEQUENCE</scope>
    <source>
        <strain evidence="1">MNA-CCFEE 5261</strain>
    </source>
</reference>
<dbReference type="EMBL" id="JASBWR010000006">
    <property type="protein sequence ID" value="KAJ9112025.1"/>
    <property type="molecule type" value="Genomic_DNA"/>
</dbReference>
<evidence type="ECO:0000313" key="2">
    <source>
        <dbReference type="Proteomes" id="UP001241377"/>
    </source>
</evidence>
<organism evidence="1 2">
    <name type="scientific">Naganishia cerealis</name>
    <dbReference type="NCBI Taxonomy" id="610337"/>
    <lineage>
        <taxon>Eukaryota</taxon>
        <taxon>Fungi</taxon>
        <taxon>Dikarya</taxon>
        <taxon>Basidiomycota</taxon>
        <taxon>Agaricomycotina</taxon>
        <taxon>Tremellomycetes</taxon>
        <taxon>Filobasidiales</taxon>
        <taxon>Filobasidiaceae</taxon>
        <taxon>Naganishia</taxon>
    </lineage>
</organism>
<comment type="caution">
    <text evidence="1">The sequence shown here is derived from an EMBL/GenBank/DDBJ whole genome shotgun (WGS) entry which is preliminary data.</text>
</comment>
<protein>
    <submittedName>
        <fullName evidence="1">Ribosome biogenesis protein ytm1</fullName>
    </submittedName>
</protein>
<gene>
    <name evidence="1" type="primary">YTM1</name>
    <name evidence="1" type="ORF">QFC19_000948</name>
</gene>
<keyword evidence="2" id="KW-1185">Reference proteome</keyword>
<accession>A0ACC2WL12</accession>
<name>A0ACC2WL12_9TREE</name>